<evidence type="ECO:0000313" key="1">
    <source>
        <dbReference type="EMBL" id="KAI3939844.1"/>
    </source>
</evidence>
<protein>
    <submittedName>
        <fullName evidence="1">Uncharacterized protein</fullName>
    </submittedName>
</protein>
<comment type="caution">
    <text evidence="1">The sequence shown here is derived from an EMBL/GenBank/DDBJ whole genome shotgun (WGS) entry which is preliminary data.</text>
</comment>
<dbReference type="Proteomes" id="UP001202328">
    <property type="component" value="Unassembled WGS sequence"/>
</dbReference>
<name>A0AAD4T6B6_9MAGN</name>
<dbReference type="AlphaFoldDB" id="A0AAD4T6B6"/>
<reference evidence="1" key="1">
    <citation type="submission" date="2022-04" db="EMBL/GenBank/DDBJ databases">
        <title>A functionally conserved STORR gene fusion in Papaver species that diverged 16.8 million years ago.</title>
        <authorList>
            <person name="Catania T."/>
        </authorList>
    </citation>
    <scope>NUCLEOTIDE SEQUENCE</scope>
    <source>
        <strain evidence="1">S-188037</strain>
    </source>
</reference>
<gene>
    <name evidence="1" type="ORF">MKW98_029620</name>
</gene>
<organism evidence="1 2">
    <name type="scientific">Papaver atlanticum</name>
    <dbReference type="NCBI Taxonomy" id="357466"/>
    <lineage>
        <taxon>Eukaryota</taxon>
        <taxon>Viridiplantae</taxon>
        <taxon>Streptophyta</taxon>
        <taxon>Embryophyta</taxon>
        <taxon>Tracheophyta</taxon>
        <taxon>Spermatophyta</taxon>
        <taxon>Magnoliopsida</taxon>
        <taxon>Ranunculales</taxon>
        <taxon>Papaveraceae</taxon>
        <taxon>Papaveroideae</taxon>
        <taxon>Papaver</taxon>
    </lineage>
</organism>
<sequence length="76" mass="8815">MWRLTFYKLHRNRKQGEFHLGSVWNFVKGLQNLLDENDLVVILAAPHRLAASMSSSICYTSRSQSTLSWVVVQECF</sequence>
<dbReference type="EMBL" id="JAJJMB010005286">
    <property type="protein sequence ID" value="KAI3939844.1"/>
    <property type="molecule type" value="Genomic_DNA"/>
</dbReference>
<evidence type="ECO:0000313" key="2">
    <source>
        <dbReference type="Proteomes" id="UP001202328"/>
    </source>
</evidence>
<keyword evidence="2" id="KW-1185">Reference proteome</keyword>
<proteinExistence type="predicted"/>
<accession>A0AAD4T6B6</accession>